<dbReference type="CDD" id="cd00051">
    <property type="entry name" value="EFh"/>
    <property type="match status" value="1"/>
</dbReference>
<dbReference type="InterPro" id="IPR018247">
    <property type="entry name" value="EF_Hand_1_Ca_BS"/>
</dbReference>
<evidence type="ECO:0000313" key="5">
    <source>
        <dbReference type="Proteomes" id="UP000215902"/>
    </source>
</evidence>
<sequence length="191" mass="21708">CRKPLKDLAIRPRLLSVLDRNRICRSSLAILIMADPESLKAVFDYFDRDGTGTLELDELEELLNALGQCVTKEEVRSIMAADDINSDGVMSLSEFIEFYKRHGKDAAKVGQEIGDAFKRFDRNNRGYLSKTDMETILTKGGAFPFTKEEAEMCFDAFDLNKDGQMDYGEFANFLCTICPTFEDLEKLNDRQ</sequence>
<dbReference type="Proteomes" id="UP000215902">
    <property type="component" value="Unassembled WGS sequence"/>
</dbReference>
<dbReference type="PANTHER" id="PTHR23050">
    <property type="entry name" value="CALCIUM BINDING PROTEIN"/>
    <property type="match status" value="1"/>
</dbReference>
<dbReference type="PROSITE" id="PS50222">
    <property type="entry name" value="EF_HAND_2"/>
    <property type="match status" value="4"/>
</dbReference>
<comment type="caution">
    <text evidence="4">The sequence shown here is derived from an EMBL/GenBank/DDBJ whole genome shotgun (WGS) entry which is preliminary data.</text>
</comment>
<evidence type="ECO:0000259" key="3">
    <source>
        <dbReference type="PROSITE" id="PS50222"/>
    </source>
</evidence>
<organism evidence="4 5">
    <name type="scientific">Macrostomum lignano</name>
    <dbReference type="NCBI Taxonomy" id="282301"/>
    <lineage>
        <taxon>Eukaryota</taxon>
        <taxon>Metazoa</taxon>
        <taxon>Spiralia</taxon>
        <taxon>Lophotrochozoa</taxon>
        <taxon>Platyhelminthes</taxon>
        <taxon>Rhabditophora</taxon>
        <taxon>Macrostomorpha</taxon>
        <taxon>Macrostomida</taxon>
        <taxon>Macrostomidae</taxon>
        <taxon>Macrostomum</taxon>
    </lineage>
</organism>
<accession>A0A267G6H3</accession>
<evidence type="ECO:0000256" key="2">
    <source>
        <dbReference type="ARBA" id="ARBA00022837"/>
    </source>
</evidence>
<dbReference type="GO" id="GO:0005509">
    <property type="term" value="F:calcium ion binding"/>
    <property type="evidence" value="ECO:0007669"/>
    <property type="project" value="InterPro"/>
</dbReference>
<dbReference type="InterPro" id="IPR002048">
    <property type="entry name" value="EF_hand_dom"/>
</dbReference>
<dbReference type="EMBL" id="NIVC01000522">
    <property type="protein sequence ID" value="PAA81596.1"/>
    <property type="molecule type" value="Genomic_DNA"/>
</dbReference>
<gene>
    <name evidence="4" type="ORF">BOX15_Mlig011147g1</name>
</gene>
<evidence type="ECO:0000313" key="4">
    <source>
        <dbReference type="EMBL" id="PAA81596.1"/>
    </source>
</evidence>
<dbReference type="InterPro" id="IPR050145">
    <property type="entry name" value="Centrin_CML-like"/>
</dbReference>
<feature type="domain" description="EF-hand" evidence="3">
    <location>
        <begin position="108"/>
        <end position="143"/>
    </location>
</feature>
<dbReference type="InterPro" id="IPR011992">
    <property type="entry name" value="EF-hand-dom_pair"/>
</dbReference>
<keyword evidence="2" id="KW-0106">Calcium</keyword>
<feature type="domain" description="EF-hand" evidence="3">
    <location>
        <begin position="70"/>
        <end position="105"/>
    </location>
</feature>
<keyword evidence="5" id="KW-1185">Reference proteome</keyword>
<dbReference type="PROSITE" id="PS00018">
    <property type="entry name" value="EF_HAND_1"/>
    <property type="match status" value="3"/>
</dbReference>
<dbReference type="Pfam" id="PF13499">
    <property type="entry name" value="EF-hand_7"/>
    <property type="match status" value="2"/>
</dbReference>
<feature type="domain" description="EF-hand" evidence="3">
    <location>
        <begin position="145"/>
        <end position="180"/>
    </location>
</feature>
<dbReference type="Gene3D" id="1.10.238.10">
    <property type="entry name" value="EF-hand"/>
    <property type="match status" value="2"/>
</dbReference>
<dbReference type="SMART" id="SM00054">
    <property type="entry name" value="EFh"/>
    <property type="match status" value="4"/>
</dbReference>
<dbReference type="SUPFAM" id="SSF47473">
    <property type="entry name" value="EF-hand"/>
    <property type="match status" value="1"/>
</dbReference>
<dbReference type="AlphaFoldDB" id="A0A267G6H3"/>
<feature type="domain" description="EF-hand" evidence="3">
    <location>
        <begin position="34"/>
        <end position="69"/>
    </location>
</feature>
<dbReference type="OrthoDB" id="26525at2759"/>
<protein>
    <recommendedName>
        <fullName evidence="3">EF-hand domain-containing protein</fullName>
    </recommendedName>
</protein>
<keyword evidence="1" id="KW-0677">Repeat</keyword>
<evidence type="ECO:0000256" key="1">
    <source>
        <dbReference type="ARBA" id="ARBA00022737"/>
    </source>
</evidence>
<reference evidence="4 5" key="1">
    <citation type="submission" date="2017-06" db="EMBL/GenBank/DDBJ databases">
        <title>A platform for efficient transgenesis in Macrostomum lignano, a flatworm model organism for stem cell research.</title>
        <authorList>
            <person name="Berezikov E."/>
        </authorList>
    </citation>
    <scope>NUCLEOTIDE SEQUENCE [LARGE SCALE GENOMIC DNA]</scope>
    <source>
        <strain evidence="4">DV1</strain>
        <tissue evidence="4">Whole organism</tissue>
    </source>
</reference>
<feature type="non-terminal residue" evidence="4">
    <location>
        <position position="1"/>
    </location>
</feature>
<dbReference type="FunFam" id="1.10.238.10:FF:000001">
    <property type="entry name" value="Calmodulin 1"/>
    <property type="match status" value="1"/>
</dbReference>
<proteinExistence type="predicted"/>
<dbReference type="STRING" id="282301.A0A267G6H3"/>
<name>A0A267G6H3_9PLAT</name>